<evidence type="ECO:0000313" key="3">
    <source>
        <dbReference type="Proteomes" id="UP000052978"/>
    </source>
</evidence>
<keyword evidence="3" id="KW-1185">Reference proteome</keyword>
<dbReference type="GO" id="GO:0005776">
    <property type="term" value="C:autophagosome"/>
    <property type="evidence" value="ECO:0007669"/>
    <property type="project" value="TreeGrafter"/>
</dbReference>
<proteinExistence type="predicted"/>
<dbReference type="GO" id="GO:0097632">
    <property type="term" value="C:extrinsic component of phagophore assembly site membrane"/>
    <property type="evidence" value="ECO:0007669"/>
    <property type="project" value="TreeGrafter"/>
</dbReference>
<dbReference type="GO" id="GO:0016240">
    <property type="term" value="P:autophagosome membrane docking"/>
    <property type="evidence" value="ECO:0007669"/>
    <property type="project" value="TreeGrafter"/>
</dbReference>
<evidence type="ECO:0000256" key="1">
    <source>
        <dbReference type="SAM" id="MobiDB-lite"/>
    </source>
</evidence>
<dbReference type="GO" id="GO:0035014">
    <property type="term" value="F:phosphatidylinositol 3-kinase regulator activity"/>
    <property type="evidence" value="ECO:0007669"/>
    <property type="project" value="TreeGrafter"/>
</dbReference>
<dbReference type="PANTHER" id="PTHR13664">
    <property type="entry name" value="BECLIN 1-ASSOCIATED AUTOPHAGY-RELATED KEY REGULATOR"/>
    <property type="match status" value="1"/>
</dbReference>
<protein>
    <submittedName>
        <fullName evidence="2">Beclin 1-associated autophagy-related key regulator</fullName>
    </submittedName>
</protein>
<sequence length="102" mass="10703">MEFVDPGVAGESDGSGDEHISDEETDLDTDWENLPSPWFCDIPSQPVGVSQSQGTQASLPIASSSAGGMLSSAAASVTFWFKLTLDTVNEHGSNHARFASGK</sequence>
<feature type="compositionally biased region" description="Acidic residues" evidence="1">
    <location>
        <begin position="20"/>
        <end position="31"/>
    </location>
</feature>
<feature type="region of interest" description="Disordered" evidence="1">
    <location>
        <begin position="1"/>
        <end position="35"/>
    </location>
</feature>
<dbReference type="AlphaFoldDB" id="S7MU07"/>
<dbReference type="PANTHER" id="PTHR13664:SF0">
    <property type="entry name" value="BECLIN 1-ASSOCIATED AUTOPHAGY-RELATED KEY REGULATOR"/>
    <property type="match status" value="1"/>
</dbReference>
<gene>
    <name evidence="2" type="ORF">D623_10033117</name>
</gene>
<accession>S7MU07</accession>
<dbReference type="Proteomes" id="UP000052978">
    <property type="component" value="Unassembled WGS sequence"/>
</dbReference>
<dbReference type="GO" id="GO:0097629">
    <property type="term" value="C:extrinsic component of omegasome membrane"/>
    <property type="evidence" value="ECO:0007669"/>
    <property type="project" value="TreeGrafter"/>
</dbReference>
<dbReference type="GO" id="GO:0000423">
    <property type="term" value="P:mitophagy"/>
    <property type="evidence" value="ECO:0007669"/>
    <property type="project" value="TreeGrafter"/>
</dbReference>
<evidence type="ECO:0000313" key="2">
    <source>
        <dbReference type="EMBL" id="EPQ07906.1"/>
    </source>
</evidence>
<organism evidence="2 3">
    <name type="scientific">Myotis brandtii</name>
    <name type="common">Brandt's bat</name>
    <dbReference type="NCBI Taxonomy" id="109478"/>
    <lineage>
        <taxon>Eukaryota</taxon>
        <taxon>Metazoa</taxon>
        <taxon>Chordata</taxon>
        <taxon>Craniata</taxon>
        <taxon>Vertebrata</taxon>
        <taxon>Euteleostomi</taxon>
        <taxon>Mammalia</taxon>
        <taxon>Eutheria</taxon>
        <taxon>Laurasiatheria</taxon>
        <taxon>Chiroptera</taxon>
        <taxon>Yangochiroptera</taxon>
        <taxon>Vespertilionidae</taxon>
        <taxon>Myotis</taxon>
    </lineage>
</organism>
<reference evidence="2 3" key="1">
    <citation type="journal article" date="2013" name="Nat. Commun.">
        <title>Genome analysis reveals insights into physiology and longevity of the Brandt's bat Myotis brandtii.</title>
        <authorList>
            <person name="Seim I."/>
            <person name="Fang X."/>
            <person name="Xiong Z."/>
            <person name="Lobanov A.V."/>
            <person name="Huang Z."/>
            <person name="Ma S."/>
            <person name="Feng Y."/>
            <person name="Turanov A.A."/>
            <person name="Zhu Y."/>
            <person name="Lenz T.L."/>
            <person name="Gerashchenko M.V."/>
            <person name="Fan D."/>
            <person name="Hee Yim S."/>
            <person name="Yao X."/>
            <person name="Jordan D."/>
            <person name="Xiong Y."/>
            <person name="Ma Y."/>
            <person name="Lyapunov A.N."/>
            <person name="Chen G."/>
            <person name="Kulakova O.I."/>
            <person name="Sun Y."/>
            <person name="Lee S.G."/>
            <person name="Bronson R.T."/>
            <person name="Moskalev A.A."/>
            <person name="Sunyaev S.R."/>
            <person name="Zhang G."/>
            <person name="Krogh A."/>
            <person name="Wang J."/>
            <person name="Gladyshev V.N."/>
        </authorList>
    </citation>
    <scope>NUCLEOTIDE SEQUENCE [LARGE SCALE GENOMIC DNA]</scope>
</reference>
<dbReference type="GO" id="GO:0035032">
    <property type="term" value="C:phosphatidylinositol 3-kinase complex, class III"/>
    <property type="evidence" value="ECO:0007669"/>
    <property type="project" value="TreeGrafter"/>
</dbReference>
<dbReference type="GO" id="GO:0009267">
    <property type="term" value="P:cellular response to starvation"/>
    <property type="evidence" value="ECO:0007669"/>
    <property type="project" value="TreeGrafter"/>
</dbReference>
<dbReference type="GO" id="GO:0000045">
    <property type="term" value="P:autophagosome assembly"/>
    <property type="evidence" value="ECO:0007669"/>
    <property type="project" value="TreeGrafter"/>
</dbReference>
<dbReference type="EMBL" id="KE162363">
    <property type="protein sequence ID" value="EPQ07906.1"/>
    <property type="molecule type" value="Genomic_DNA"/>
</dbReference>
<name>S7MU07_MYOBR</name>
<dbReference type="GO" id="GO:0043495">
    <property type="term" value="F:protein-membrane adaptor activity"/>
    <property type="evidence" value="ECO:0007669"/>
    <property type="project" value="TreeGrafter"/>
</dbReference>